<proteinExistence type="predicted"/>
<comment type="caution">
    <text evidence="2">The sequence shown here is derived from an EMBL/GenBank/DDBJ whole genome shotgun (WGS) entry which is preliminary data.</text>
</comment>
<sequence>MKTKLLLMLSILFFAISCEEENNAIDETLVTFTIKLSSSNILLSKSLAQASFQIADQSGTLFTITESRVNVRHIQFDLPEESDTDSSEKVSLDGPLLIDLITGEITPPLDSFSLETGTYKRIDIRLDDSELEDGLVSGSDPLLDNTMIVEGTFEYDGNSERQFQLILKFNEDIRFEDPAGIVIDEIETTAMVLNLVVDEWLENIDITSCLDDGDLDLDSNGNLIINDNNGLDCQDIESTIKTNIKNNYDFD</sequence>
<organism evidence="2 3">
    <name type="scientific">Candidatus Scalindua rubra</name>
    <dbReference type="NCBI Taxonomy" id="1872076"/>
    <lineage>
        <taxon>Bacteria</taxon>
        <taxon>Pseudomonadati</taxon>
        <taxon>Planctomycetota</taxon>
        <taxon>Candidatus Brocadiia</taxon>
        <taxon>Candidatus Brocadiales</taxon>
        <taxon>Candidatus Scalinduaceae</taxon>
        <taxon>Candidatus Scalindua</taxon>
    </lineage>
</organism>
<evidence type="ECO:0000256" key="1">
    <source>
        <dbReference type="SAM" id="SignalP"/>
    </source>
</evidence>
<protein>
    <recommendedName>
        <fullName evidence="4">DUF4382 domain-containing protein</fullName>
    </recommendedName>
</protein>
<accession>A0A1E3X2C3</accession>
<dbReference type="Proteomes" id="UP000094056">
    <property type="component" value="Unassembled WGS sequence"/>
</dbReference>
<evidence type="ECO:0008006" key="4">
    <source>
        <dbReference type="Google" id="ProtNLM"/>
    </source>
</evidence>
<dbReference type="PROSITE" id="PS51257">
    <property type="entry name" value="PROKAR_LIPOPROTEIN"/>
    <property type="match status" value="1"/>
</dbReference>
<evidence type="ECO:0000313" key="3">
    <source>
        <dbReference type="Proteomes" id="UP000094056"/>
    </source>
</evidence>
<keyword evidence="1" id="KW-0732">Signal</keyword>
<reference evidence="2 3" key="1">
    <citation type="submission" date="2016-07" db="EMBL/GenBank/DDBJ databases">
        <title>Draft genome of Scalindua rubra, obtained from a brine-seawater interface in the Red Sea, sheds light on salt adaptation in anammox bacteria.</title>
        <authorList>
            <person name="Speth D.R."/>
            <person name="Lagkouvardos I."/>
            <person name="Wang Y."/>
            <person name="Qian P.-Y."/>
            <person name="Dutilh B.E."/>
            <person name="Jetten M.S."/>
        </authorList>
    </citation>
    <scope>NUCLEOTIDE SEQUENCE [LARGE SCALE GENOMIC DNA]</scope>
    <source>
        <strain evidence="2">BSI-1</strain>
    </source>
</reference>
<dbReference type="AlphaFoldDB" id="A0A1E3X2C3"/>
<evidence type="ECO:0000313" key="2">
    <source>
        <dbReference type="EMBL" id="ODS29709.1"/>
    </source>
</evidence>
<feature type="signal peptide" evidence="1">
    <location>
        <begin position="1"/>
        <end position="24"/>
    </location>
</feature>
<name>A0A1E3X2C3_9BACT</name>
<feature type="chain" id="PRO_5009140066" description="DUF4382 domain-containing protein" evidence="1">
    <location>
        <begin position="25"/>
        <end position="251"/>
    </location>
</feature>
<gene>
    <name evidence="2" type="ORF">SCARUB_05188</name>
</gene>
<dbReference type="EMBL" id="MAYW01000402">
    <property type="protein sequence ID" value="ODS29709.1"/>
    <property type="molecule type" value="Genomic_DNA"/>
</dbReference>